<dbReference type="PANTHER" id="PTHR40400">
    <property type="entry name" value="SLR1512 PROTEIN"/>
    <property type="match status" value="1"/>
</dbReference>
<feature type="transmembrane region" description="Helical" evidence="1">
    <location>
        <begin position="241"/>
        <end position="265"/>
    </location>
</feature>
<protein>
    <submittedName>
        <fullName evidence="2">Sodium-dependent bicarbonate transporter</fullName>
    </submittedName>
</protein>
<dbReference type="PANTHER" id="PTHR40400:SF1">
    <property type="entry name" value="SLR1512 PROTEIN"/>
    <property type="match status" value="1"/>
</dbReference>
<dbReference type="AlphaFoldDB" id="A0A6M8EX22"/>
<proteinExistence type="predicted"/>
<feature type="transmembrane region" description="Helical" evidence="1">
    <location>
        <begin position="39"/>
        <end position="55"/>
    </location>
</feature>
<feature type="transmembrane region" description="Helical" evidence="1">
    <location>
        <begin position="208"/>
        <end position="229"/>
    </location>
</feature>
<dbReference type="KEGG" id="paco:AACT_0566"/>
<evidence type="ECO:0000256" key="1">
    <source>
        <dbReference type="SAM" id="Phobius"/>
    </source>
</evidence>
<dbReference type="Pfam" id="PF05982">
    <property type="entry name" value="Sbt_1"/>
    <property type="match status" value="1"/>
</dbReference>
<dbReference type="EMBL" id="CP042652">
    <property type="protein sequence ID" value="QKE27774.1"/>
    <property type="molecule type" value="Genomic_DNA"/>
</dbReference>
<evidence type="ECO:0000313" key="2">
    <source>
        <dbReference type="EMBL" id="QKE27774.1"/>
    </source>
</evidence>
<dbReference type="Proteomes" id="UP000503483">
    <property type="component" value="Chromosome"/>
</dbReference>
<name>A0A6M8EX22_9BACT</name>
<dbReference type="RefSeq" id="WP_172124804.1">
    <property type="nucleotide sequence ID" value="NZ_CP042652.1"/>
</dbReference>
<keyword evidence="1" id="KW-0472">Membrane</keyword>
<keyword evidence="1" id="KW-1133">Transmembrane helix</keyword>
<feature type="transmembrane region" description="Helical" evidence="1">
    <location>
        <begin position="126"/>
        <end position="153"/>
    </location>
</feature>
<keyword evidence="1" id="KW-0812">Transmembrane</keyword>
<feature type="transmembrane region" description="Helical" evidence="1">
    <location>
        <begin position="271"/>
        <end position="289"/>
    </location>
</feature>
<feature type="transmembrane region" description="Helical" evidence="1">
    <location>
        <begin position="301"/>
        <end position="325"/>
    </location>
</feature>
<evidence type="ECO:0000313" key="3">
    <source>
        <dbReference type="Proteomes" id="UP000503483"/>
    </source>
</evidence>
<accession>A0A6M8EX22</accession>
<organism evidence="2 3">
    <name type="scientific">Arcobacter acticola</name>
    <dbReference type="NCBI Taxonomy" id="1849015"/>
    <lineage>
        <taxon>Bacteria</taxon>
        <taxon>Pseudomonadati</taxon>
        <taxon>Campylobacterota</taxon>
        <taxon>Epsilonproteobacteria</taxon>
        <taxon>Campylobacterales</taxon>
        <taxon>Arcobacteraceae</taxon>
        <taxon>Arcobacter</taxon>
    </lineage>
</organism>
<feature type="transmembrane region" description="Helical" evidence="1">
    <location>
        <begin position="174"/>
        <end position="196"/>
    </location>
</feature>
<gene>
    <name evidence="2" type="ORF">AACT_0566</name>
</gene>
<reference evidence="2 3" key="1">
    <citation type="submission" date="2019-08" db="EMBL/GenBank/DDBJ databases">
        <title>Complete genome sequence of Arcobacter acticola.</title>
        <authorList>
            <person name="Miller W."/>
        </authorList>
    </citation>
    <scope>NUCLEOTIDE SEQUENCE [LARGE SCALE GENOMIC DNA]</scope>
    <source>
        <strain evidence="2 3">KCTC 52212</strain>
    </source>
</reference>
<feature type="transmembrane region" description="Helical" evidence="1">
    <location>
        <begin position="6"/>
        <end position="27"/>
    </location>
</feature>
<feature type="transmembrane region" description="Helical" evidence="1">
    <location>
        <begin position="67"/>
        <end position="86"/>
    </location>
</feature>
<sequence length="331" mass="36191">MSVDLIMQNILNPPILFFFLGMLAVFLKSDLSIPQPLPKFFSLYLLIAIGLHGGYELSKSGLTLDVMKALLLAVFMAIIVPIYSFFILKIKLDVHNAIAVAATYGSISAVTFITGITYLQSLGVEYGGYMVAAMTLMESPAIIIALVFVAIFSKKDSTKDNAKNEPSHTSWKEILREAFLNPSVFLLMGALLIGILTGDKGWTSMEPLFGALFKGMLAFFLLDMGLVAAKRIYELKKLGSFLIFFAILMPIFNASIAMMLAYFFGLSKGDAFLLALLSGSASYIAVPAAMRLSVPEANPSIYLPLSLAITFPFNISLGIPLYYFVINSLWS</sequence>
<feature type="transmembrane region" description="Helical" evidence="1">
    <location>
        <begin position="98"/>
        <end position="120"/>
    </location>
</feature>
<dbReference type="InterPro" id="IPR010293">
    <property type="entry name" value="Sbt_1"/>
</dbReference>
<keyword evidence="3" id="KW-1185">Reference proteome</keyword>